<keyword evidence="2" id="KW-1185">Reference proteome</keyword>
<organism evidence="1 2">
    <name type="scientific">Podospora fimiseda</name>
    <dbReference type="NCBI Taxonomy" id="252190"/>
    <lineage>
        <taxon>Eukaryota</taxon>
        <taxon>Fungi</taxon>
        <taxon>Dikarya</taxon>
        <taxon>Ascomycota</taxon>
        <taxon>Pezizomycotina</taxon>
        <taxon>Sordariomycetes</taxon>
        <taxon>Sordariomycetidae</taxon>
        <taxon>Sordariales</taxon>
        <taxon>Podosporaceae</taxon>
        <taxon>Podospora</taxon>
    </lineage>
</organism>
<name>A0AAN7BJN5_9PEZI</name>
<protein>
    <submittedName>
        <fullName evidence="1">Uncharacterized protein</fullName>
    </submittedName>
</protein>
<accession>A0AAN7BJN5</accession>
<dbReference type="EMBL" id="MU865390">
    <property type="protein sequence ID" value="KAK4224531.1"/>
    <property type="molecule type" value="Genomic_DNA"/>
</dbReference>
<reference evidence="1" key="2">
    <citation type="submission" date="2023-05" db="EMBL/GenBank/DDBJ databases">
        <authorList>
            <consortium name="Lawrence Berkeley National Laboratory"/>
            <person name="Steindorff A."/>
            <person name="Hensen N."/>
            <person name="Bonometti L."/>
            <person name="Westerberg I."/>
            <person name="Brannstrom I.O."/>
            <person name="Guillou S."/>
            <person name="Cros-Aarteil S."/>
            <person name="Calhoun S."/>
            <person name="Haridas S."/>
            <person name="Kuo A."/>
            <person name="Mondo S."/>
            <person name="Pangilinan J."/>
            <person name="Riley R."/>
            <person name="Labutti K."/>
            <person name="Andreopoulos B."/>
            <person name="Lipzen A."/>
            <person name="Chen C."/>
            <person name="Yanf M."/>
            <person name="Daum C."/>
            <person name="Ng V."/>
            <person name="Clum A."/>
            <person name="Ohm R."/>
            <person name="Martin F."/>
            <person name="Silar P."/>
            <person name="Natvig D."/>
            <person name="Lalanne C."/>
            <person name="Gautier V."/>
            <person name="Ament-Velasquez S.L."/>
            <person name="Kruys A."/>
            <person name="Hutchinson M.I."/>
            <person name="Powell A.J."/>
            <person name="Barry K."/>
            <person name="Miller A.N."/>
            <person name="Grigoriev I.V."/>
            <person name="Debuchy R."/>
            <person name="Gladieux P."/>
            <person name="Thoren M.H."/>
            <person name="Johannesson H."/>
        </authorList>
    </citation>
    <scope>NUCLEOTIDE SEQUENCE</scope>
    <source>
        <strain evidence="1">CBS 990.96</strain>
    </source>
</reference>
<dbReference type="Proteomes" id="UP001301958">
    <property type="component" value="Unassembled WGS sequence"/>
</dbReference>
<proteinExistence type="predicted"/>
<dbReference type="AlphaFoldDB" id="A0AAN7BJN5"/>
<sequence length="498" mass="56030">MRQATFAALVATTSSVIANPVGISARTDENLPWMNITCALGPSGNLSTPLKIWDALYADEAWKYAVDKWKVARDSKTNTTSFREFVVKDTLNGPVCEFELTYSQNCTTESLMCDDETALKPAVFVLSASFTKIKEFYNTIRWAGNEIEPDISWRDYNEKAIVENLPDPDNTYLHSAAGGFEAILLKKTFDLNPWVYGDNEATRTEAEDAVLAVRDFSFARSVEYNKEKSRWYTYRDFVEEWMENVAYKSISHAWNGDDASIDYLTKLIGGGRLTTLNWISNNDTSLLALKTMQSFWIPFLWKFRESHPVLLDLNAACTSIPKGQVANGTSEFCINNRLYYLRDAKGDPETLSFLPEIDSVSRVKFPYQSNSTITNLPLVSLYDIAASVVARHEKLGNRALGSLPETEEDKAALQSLWKDIILDKDDKLLPAIINIPLCDQETVKRNLDRVVNKKQKLNMDIYPCNEASEKAQNSGASIRGPVSWLFPTVLGVMAAVFL</sequence>
<gene>
    <name evidence="1" type="ORF">QBC38DRAFT_16084</name>
</gene>
<comment type="caution">
    <text evidence="1">The sequence shown here is derived from an EMBL/GenBank/DDBJ whole genome shotgun (WGS) entry which is preliminary data.</text>
</comment>
<evidence type="ECO:0000313" key="2">
    <source>
        <dbReference type="Proteomes" id="UP001301958"/>
    </source>
</evidence>
<evidence type="ECO:0000313" key="1">
    <source>
        <dbReference type="EMBL" id="KAK4224531.1"/>
    </source>
</evidence>
<reference evidence="1" key="1">
    <citation type="journal article" date="2023" name="Mol. Phylogenet. Evol.">
        <title>Genome-scale phylogeny and comparative genomics of the fungal order Sordariales.</title>
        <authorList>
            <person name="Hensen N."/>
            <person name="Bonometti L."/>
            <person name="Westerberg I."/>
            <person name="Brannstrom I.O."/>
            <person name="Guillou S."/>
            <person name="Cros-Aarteil S."/>
            <person name="Calhoun S."/>
            <person name="Haridas S."/>
            <person name="Kuo A."/>
            <person name="Mondo S."/>
            <person name="Pangilinan J."/>
            <person name="Riley R."/>
            <person name="LaButti K."/>
            <person name="Andreopoulos B."/>
            <person name="Lipzen A."/>
            <person name="Chen C."/>
            <person name="Yan M."/>
            <person name="Daum C."/>
            <person name="Ng V."/>
            <person name="Clum A."/>
            <person name="Steindorff A."/>
            <person name="Ohm R.A."/>
            <person name="Martin F."/>
            <person name="Silar P."/>
            <person name="Natvig D.O."/>
            <person name="Lalanne C."/>
            <person name="Gautier V."/>
            <person name="Ament-Velasquez S.L."/>
            <person name="Kruys A."/>
            <person name="Hutchinson M.I."/>
            <person name="Powell A.J."/>
            <person name="Barry K."/>
            <person name="Miller A.N."/>
            <person name="Grigoriev I.V."/>
            <person name="Debuchy R."/>
            <person name="Gladieux P."/>
            <person name="Hiltunen Thoren M."/>
            <person name="Johannesson H."/>
        </authorList>
    </citation>
    <scope>NUCLEOTIDE SEQUENCE</scope>
    <source>
        <strain evidence="1">CBS 990.96</strain>
    </source>
</reference>